<proteinExistence type="predicted"/>
<accession>A0AAP0JXL4</accession>
<evidence type="ECO:0000313" key="2">
    <source>
        <dbReference type="Proteomes" id="UP001419268"/>
    </source>
</evidence>
<protein>
    <submittedName>
        <fullName evidence="1">Uncharacterized protein</fullName>
    </submittedName>
</protein>
<keyword evidence="2" id="KW-1185">Reference proteome</keyword>
<reference evidence="1 2" key="1">
    <citation type="submission" date="2024-01" db="EMBL/GenBank/DDBJ databases">
        <title>Genome assemblies of Stephania.</title>
        <authorList>
            <person name="Yang L."/>
        </authorList>
    </citation>
    <scope>NUCLEOTIDE SEQUENCE [LARGE SCALE GENOMIC DNA]</scope>
    <source>
        <strain evidence="1">JXDWG</strain>
        <tissue evidence="1">Leaf</tissue>
    </source>
</reference>
<name>A0AAP0JXL4_9MAGN</name>
<gene>
    <name evidence="1" type="ORF">Scep_010488</name>
</gene>
<evidence type="ECO:0000313" key="1">
    <source>
        <dbReference type="EMBL" id="KAK9140807.1"/>
    </source>
</evidence>
<dbReference type="Proteomes" id="UP001419268">
    <property type="component" value="Unassembled WGS sequence"/>
</dbReference>
<dbReference type="EMBL" id="JBBNAG010000004">
    <property type="protein sequence ID" value="KAK9140807.1"/>
    <property type="molecule type" value="Genomic_DNA"/>
</dbReference>
<comment type="caution">
    <text evidence="1">The sequence shown here is derived from an EMBL/GenBank/DDBJ whole genome shotgun (WGS) entry which is preliminary data.</text>
</comment>
<organism evidence="1 2">
    <name type="scientific">Stephania cephalantha</name>
    <dbReference type="NCBI Taxonomy" id="152367"/>
    <lineage>
        <taxon>Eukaryota</taxon>
        <taxon>Viridiplantae</taxon>
        <taxon>Streptophyta</taxon>
        <taxon>Embryophyta</taxon>
        <taxon>Tracheophyta</taxon>
        <taxon>Spermatophyta</taxon>
        <taxon>Magnoliopsida</taxon>
        <taxon>Ranunculales</taxon>
        <taxon>Menispermaceae</taxon>
        <taxon>Menispermoideae</taxon>
        <taxon>Cissampelideae</taxon>
        <taxon>Stephania</taxon>
    </lineage>
</organism>
<dbReference type="AlphaFoldDB" id="A0AAP0JXL4"/>
<sequence>MFHCRITTASASAPPSLVRRCPEHHPPPPPHHRYRCAIGQADPCRHRTPDPWQSLAVAPLLLLLASCCRFMHAAASHSAAPRRANTTLRIRPFRHRAAAIATDVADIGNRDPPSPPHESHPPLHNHAFFPHAPSIHCACALVAIHPASDLFNLLTSGCVSHNNPICHLVVRDTTMLFRLVVLSTSLSAIRR</sequence>